<accession>A0A9X4HXB5</accession>
<protein>
    <submittedName>
        <fullName evidence="3">AAA family ATPase</fullName>
    </submittedName>
</protein>
<dbReference type="GO" id="GO:0005524">
    <property type="term" value="F:ATP binding"/>
    <property type="evidence" value="ECO:0007669"/>
    <property type="project" value="InterPro"/>
</dbReference>
<dbReference type="Proteomes" id="UP001150678">
    <property type="component" value="Unassembled WGS sequence"/>
</dbReference>
<reference evidence="3" key="1">
    <citation type="submission" date="2022-07" db="EMBL/GenBank/DDBJ databases">
        <title>Multi-strain Analysis of Pseudomonas putida Reveals Metabolic and Genetic Diversity.</title>
        <authorList>
            <person name="Monk J.M."/>
        </authorList>
    </citation>
    <scope>NUCLEOTIDE SEQUENCE</scope>
    <source>
        <strain evidence="3">17514</strain>
    </source>
</reference>
<evidence type="ECO:0000259" key="1">
    <source>
        <dbReference type="Pfam" id="PF13175"/>
    </source>
</evidence>
<feature type="domain" description="ATPase AAA-type core" evidence="2">
    <location>
        <begin position="230"/>
        <end position="303"/>
    </location>
</feature>
<evidence type="ECO:0000313" key="4">
    <source>
        <dbReference type="Proteomes" id="UP001150678"/>
    </source>
</evidence>
<dbReference type="EMBL" id="JANIAN010000048">
    <property type="protein sequence ID" value="MDD2109463.1"/>
    <property type="molecule type" value="Genomic_DNA"/>
</dbReference>
<dbReference type="InterPro" id="IPR003959">
    <property type="entry name" value="ATPase_AAA_core"/>
</dbReference>
<dbReference type="InterPro" id="IPR051396">
    <property type="entry name" value="Bact_Antivir_Def_Nuclease"/>
</dbReference>
<comment type="caution">
    <text evidence="3">The sequence shown here is derived from an EMBL/GenBank/DDBJ whole genome shotgun (WGS) entry which is preliminary data.</text>
</comment>
<dbReference type="InterPro" id="IPR041685">
    <property type="entry name" value="AAA_GajA/Old/RecF-like"/>
</dbReference>
<dbReference type="AlphaFoldDB" id="A0A9X4HXB5"/>
<proteinExistence type="predicted"/>
<feature type="domain" description="Endonuclease GajA/Old nuclease/RecF-like AAA" evidence="1">
    <location>
        <begin position="1"/>
        <end position="146"/>
    </location>
</feature>
<evidence type="ECO:0000259" key="2">
    <source>
        <dbReference type="Pfam" id="PF13304"/>
    </source>
</evidence>
<dbReference type="RefSeq" id="WP_274079777.1">
    <property type="nucleotide sequence ID" value="NZ_JANIAN010000048.1"/>
</dbReference>
<name>A0A9X4HXB5_9PSED</name>
<dbReference type="PANTHER" id="PTHR43581:SF2">
    <property type="entry name" value="EXCINUCLEASE ATPASE SUBUNIT"/>
    <property type="match status" value="1"/>
</dbReference>
<dbReference type="PANTHER" id="PTHR43581">
    <property type="entry name" value="ATP/GTP PHOSPHATASE"/>
    <property type="match status" value="1"/>
</dbReference>
<dbReference type="SUPFAM" id="SSF52540">
    <property type="entry name" value="P-loop containing nucleoside triphosphate hydrolases"/>
    <property type="match status" value="1"/>
</dbReference>
<dbReference type="InterPro" id="IPR014592">
    <property type="entry name" value="P-loop_UCP034888"/>
</dbReference>
<dbReference type="Gene3D" id="3.40.50.300">
    <property type="entry name" value="P-loop containing nucleotide triphosphate hydrolases"/>
    <property type="match status" value="1"/>
</dbReference>
<sequence length="363" mass="40395">MISSLQLNNFKCFKSAEFRLSPLTVFCGANSAGKSTAIQTLLLLKQSHKNGSLSRQKLSLVGEYFSFGHVTDVVSHYAETEEIKIVLDTHEFVSNLHHDRSDDYSLELESPNSSDHDFFTADFHYLSAYRLCPQNSYDVNCDTSKIDVGIYGQFAIGELLRLRQQPAPNQRLAKKICPHLSESADGKQVKLEIAFREAMKKITPGFEINLNDHKNLDKVSNTFPTGGKTINEVRPVNTGFGISYVLPIVVAMLCTPEGGYLVIENPEVHLHPAAQSMLAELLTMASTCGIQVIIETHSDHIVNGIRAHVKENGIANDFVTVNSVRADKHERIVTKIFVHNDGGLSDMDVGFFDQAEKDLIRLF</sequence>
<dbReference type="Pfam" id="PF13304">
    <property type="entry name" value="AAA_21"/>
    <property type="match status" value="1"/>
</dbReference>
<dbReference type="Pfam" id="PF13175">
    <property type="entry name" value="AAA_15"/>
    <property type="match status" value="1"/>
</dbReference>
<dbReference type="InterPro" id="IPR027417">
    <property type="entry name" value="P-loop_NTPase"/>
</dbReference>
<dbReference type="GO" id="GO:0016887">
    <property type="term" value="F:ATP hydrolysis activity"/>
    <property type="evidence" value="ECO:0007669"/>
    <property type="project" value="InterPro"/>
</dbReference>
<dbReference type="PIRSF" id="PIRSF034888">
    <property type="entry name" value="P-loop_UCP034888"/>
    <property type="match status" value="1"/>
</dbReference>
<evidence type="ECO:0000313" key="3">
    <source>
        <dbReference type="EMBL" id="MDD2109463.1"/>
    </source>
</evidence>
<gene>
    <name evidence="3" type="ORF">NP533_25075</name>
</gene>
<organism evidence="3 4">
    <name type="scientific">Pseudomonas asiatica</name>
    <dbReference type="NCBI Taxonomy" id="2219225"/>
    <lineage>
        <taxon>Bacteria</taxon>
        <taxon>Pseudomonadati</taxon>
        <taxon>Pseudomonadota</taxon>
        <taxon>Gammaproteobacteria</taxon>
        <taxon>Pseudomonadales</taxon>
        <taxon>Pseudomonadaceae</taxon>
        <taxon>Pseudomonas</taxon>
    </lineage>
</organism>